<evidence type="ECO:0000313" key="1">
    <source>
        <dbReference type="EMBL" id="MFC4664836.1"/>
    </source>
</evidence>
<organism evidence="1 2">
    <name type="scientific">Oceanobacillus aidingensis</name>
    <dbReference type="NCBI Taxonomy" id="645964"/>
    <lineage>
        <taxon>Bacteria</taxon>
        <taxon>Bacillati</taxon>
        <taxon>Bacillota</taxon>
        <taxon>Bacilli</taxon>
        <taxon>Bacillales</taxon>
        <taxon>Bacillaceae</taxon>
        <taxon>Oceanobacillus</taxon>
    </lineage>
</organism>
<comment type="caution">
    <text evidence="1">The sequence shown here is derived from an EMBL/GenBank/DDBJ whole genome shotgun (WGS) entry which is preliminary data.</text>
</comment>
<evidence type="ECO:0000313" key="2">
    <source>
        <dbReference type="Proteomes" id="UP001595988"/>
    </source>
</evidence>
<dbReference type="EMBL" id="JBHSFT010000050">
    <property type="protein sequence ID" value="MFC4664836.1"/>
    <property type="molecule type" value="Genomic_DNA"/>
</dbReference>
<proteinExistence type="predicted"/>
<dbReference type="Proteomes" id="UP001595988">
    <property type="component" value="Unassembled WGS sequence"/>
</dbReference>
<gene>
    <name evidence="1" type="ORF">ACFO3P_21895</name>
</gene>
<sequence length="44" mass="4848">MFIERLSSLITLLADVVVTRPFAGNRVALMQLRKSEINCQKGGA</sequence>
<keyword evidence="2" id="KW-1185">Reference proteome</keyword>
<accession>A0ABV9K3X1</accession>
<dbReference type="RefSeq" id="WP_264299292.1">
    <property type="nucleotide sequence ID" value="NZ_JBHSFT010000050.1"/>
</dbReference>
<name>A0ABV9K3X1_9BACI</name>
<reference evidence="2" key="1">
    <citation type="journal article" date="2019" name="Int. J. Syst. Evol. Microbiol.">
        <title>The Global Catalogue of Microorganisms (GCM) 10K type strain sequencing project: providing services to taxonomists for standard genome sequencing and annotation.</title>
        <authorList>
            <consortium name="The Broad Institute Genomics Platform"/>
            <consortium name="The Broad Institute Genome Sequencing Center for Infectious Disease"/>
            <person name="Wu L."/>
            <person name="Ma J."/>
        </authorList>
    </citation>
    <scope>NUCLEOTIDE SEQUENCE [LARGE SCALE GENOMIC DNA]</scope>
    <source>
        <strain evidence="2">CCUG 37257</strain>
    </source>
</reference>
<protein>
    <submittedName>
        <fullName evidence="1">Uncharacterized protein</fullName>
    </submittedName>
</protein>